<sequence>MLHADSSEPQSRSRACTRDLAAVPTVPGGVAVRPCHALPCLPFRPSACSAVLVRPARCVAVPRAATTYGKGAGEWVRGEKMDGWLMDGVARVRRRRWLGWPNALAITHVDVPSPFRIYSYTIEETSQPLSSDPGHTRTKEDRSACMHGGASSLAFPGVPGRAQPSTARRACPLDGCSAVGRQRLDAGVCPFRGVVARRGPAAGAARAPGSDSGVMRSIVGASARRRRIPSPPVLILCGFPRATALLTAPNTAVRVRHSTSAFSQGTYSIGHQIPCAGLPVHRKDARPTRRSTPWFGDGKFPWSKPATLLPGRTYVSLYVQDRSESDHRLVALHGASKSDAKKRQSQLLCFGCRCLGICA</sequence>
<reference evidence="2" key="1">
    <citation type="journal article" date="2012" name="Nat. Biotechnol.">
        <title>Reference genome sequence of the model plant Setaria.</title>
        <authorList>
            <person name="Bennetzen J.L."/>
            <person name="Schmutz J."/>
            <person name="Wang H."/>
            <person name="Percifield R."/>
            <person name="Hawkins J."/>
            <person name="Pontaroli A.C."/>
            <person name="Estep M."/>
            <person name="Feng L."/>
            <person name="Vaughn J.N."/>
            <person name="Grimwood J."/>
            <person name="Jenkins J."/>
            <person name="Barry K."/>
            <person name="Lindquist E."/>
            <person name="Hellsten U."/>
            <person name="Deshpande S."/>
            <person name="Wang X."/>
            <person name="Wu X."/>
            <person name="Mitros T."/>
            <person name="Triplett J."/>
            <person name="Yang X."/>
            <person name="Ye C.Y."/>
            <person name="Mauro-Herrera M."/>
            <person name="Wang L."/>
            <person name="Li P."/>
            <person name="Sharma M."/>
            <person name="Sharma R."/>
            <person name="Ronald P.C."/>
            <person name="Panaud O."/>
            <person name="Kellogg E.A."/>
            <person name="Brutnell T.P."/>
            <person name="Doust A.N."/>
            <person name="Tuskan G.A."/>
            <person name="Rokhsar D."/>
            <person name="Devos K.M."/>
        </authorList>
    </citation>
    <scope>NUCLEOTIDE SEQUENCE [LARGE SCALE GENOMIC DNA]</scope>
    <source>
        <strain evidence="2">Yugu1</strain>
    </source>
</reference>
<proteinExistence type="predicted"/>
<protein>
    <submittedName>
        <fullName evidence="2">Uncharacterized protein</fullName>
    </submittedName>
</protein>
<accession>A0A368QX31</accession>
<evidence type="ECO:0000313" key="2">
    <source>
        <dbReference type="EMBL" id="RCV22506.1"/>
    </source>
</evidence>
<name>A0A368QX31_SETIT</name>
<gene>
    <name evidence="2" type="ORF">SETIT_4G226000v2</name>
</gene>
<reference evidence="2" key="2">
    <citation type="submission" date="2015-07" db="EMBL/GenBank/DDBJ databases">
        <authorList>
            <person name="Noorani M."/>
        </authorList>
    </citation>
    <scope>NUCLEOTIDE SEQUENCE</scope>
    <source>
        <strain evidence="2">Yugu1</strain>
    </source>
</reference>
<dbReference type="EMBL" id="CM003531">
    <property type="protein sequence ID" value="RCV22506.1"/>
    <property type="molecule type" value="Genomic_DNA"/>
</dbReference>
<feature type="compositionally biased region" description="Basic and acidic residues" evidence="1">
    <location>
        <begin position="134"/>
        <end position="144"/>
    </location>
</feature>
<organism evidence="2">
    <name type="scientific">Setaria italica</name>
    <name type="common">Foxtail millet</name>
    <name type="synonym">Panicum italicum</name>
    <dbReference type="NCBI Taxonomy" id="4555"/>
    <lineage>
        <taxon>Eukaryota</taxon>
        <taxon>Viridiplantae</taxon>
        <taxon>Streptophyta</taxon>
        <taxon>Embryophyta</taxon>
        <taxon>Tracheophyta</taxon>
        <taxon>Spermatophyta</taxon>
        <taxon>Magnoliopsida</taxon>
        <taxon>Liliopsida</taxon>
        <taxon>Poales</taxon>
        <taxon>Poaceae</taxon>
        <taxon>PACMAD clade</taxon>
        <taxon>Panicoideae</taxon>
        <taxon>Panicodae</taxon>
        <taxon>Paniceae</taxon>
        <taxon>Cenchrinae</taxon>
        <taxon>Setaria</taxon>
    </lineage>
</organism>
<dbReference type="AlphaFoldDB" id="A0A368QX31"/>
<feature type="region of interest" description="Disordered" evidence="1">
    <location>
        <begin position="126"/>
        <end position="146"/>
    </location>
</feature>
<evidence type="ECO:0000256" key="1">
    <source>
        <dbReference type="SAM" id="MobiDB-lite"/>
    </source>
</evidence>